<dbReference type="Gene3D" id="1.10.275.10">
    <property type="entry name" value="Fumarase/aspartase (N-terminal domain)"/>
    <property type="match status" value="1"/>
</dbReference>
<feature type="domain" description="Fumarate lyase N-terminal" evidence="3">
    <location>
        <begin position="29"/>
        <end position="208"/>
    </location>
</feature>
<dbReference type="OrthoDB" id="9768878at2"/>
<comment type="caution">
    <text evidence="4">The sequence shown here is derived from an EMBL/GenBank/DDBJ whole genome shotgun (WGS) entry which is preliminary data.</text>
</comment>
<dbReference type="AlphaFoldDB" id="A0A5J5L1Y4"/>
<keyword evidence="4" id="KW-0413">Isomerase</keyword>
<evidence type="ECO:0000313" key="4">
    <source>
        <dbReference type="EMBL" id="KAA9395215.1"/>
    </source>
</evidence>
<comment type="similarity">
    <text evidence="2">Belongs to the class-II fumarase/aspartase family.</text>
</comment>
<reference evidence="4 5" key="1">
    <citation type="submission" date="2019-05" db="EMBL/GenBank/DDBJ databases">
        <title>Kocuria coralli sp. nov., a novel actinobacterium isolated from coral reef seawater.</title>
        <authorList>
            <person name="Li J."/>
        </authorList>
    </citation>
    <scope>NUCLEOTIDE SEQUENCE [LARGE SCALE GENOMIC DNA]</scope>
    <source>
        <strain evidence="4 5">SCSIO 13007</strain>
    </source>
</reference>
<dbReference type="InterPro" id="IPR000362">
    <property type="entry name" value="Fumarate_lyase_fam"/>
</dbReference>
<dbReference type="InterPro" id="IPR024083">
    <property type="entry name" value="Fumarase/histidase_N"/>
</dbReference>
<dbReference type="EMBL" id="SZWF01000002">
    <property type="protein sequence ID" value="KAA9395215.1"/>
    <property type="molecule type" value="Genomic_DNA"/>
</dbReference>
<name>A0A5J5L1Y4_9MICC</name>
<dbReference type="SUPFAM" id="SSF48557">
    <property type="entry name" value="L-aspartase-like"/>
    <property type="match status" value="1"/>
</dbReference>
<organism evidence="4 5">
    <name type="scientific">Kocuria coralli</name>
    <dbReference type="NCBI Taxonomy" id="1461025"/>
    <lineage>
        <taxon>Bacteria</taxon>
        <taxon>Bacillati</taxon>
        <taxon>Actinomycetota</taxon>
        <taxon>Actinomycetes</taxon>
        <taxon>Micrococcales</taxon>
        <taxon>Micrococcaceae</taxon>
        <taxon>Kocuria</taxon>
    </lineage>
</organism>
<gene>
    <name evidence="4" type="ORF">FCK90_02020</name>
</gene>
<dbReference type="PANTHER" id="PTHR43172">
    <property type="entry name" value="ADENYLOSUCCINATE LYASE"/>
    <property type="match status" value="1"/>
</dbReference>
<evidence type="ECO:0000259" key="3">
    <source>
        <dbReference type="Pfam" id="PF00206"/>
    </source>
</evidence>
<keyword evidence="5" id="KW-1185">Reference proteome</keyword>
<protein>
    <submittedName>
        <fullName evidence="4">3-carboxy-cis,cis-muconate cycloisomerase</fullName>
    </submittedName>
</protein>
<evidence type="ECO:0000256" key="2">
    <source>
        <dbReference type="ARBA" id="ARBA00034772"/>
    </source>
</evidence>
<dbReference type="GO" id="GO:0016829">
    <property type="term" value="F:lyase activity"/>
    <property type="evidence" value="ECO:0007669"/>
    <property type="project" value="UniProtKB-KW"/>
</dbReference>
<dbReference type="PRINTS" id="PR00149">
    <property type="entry name" value="FUMRATELYASE"/>
</dbReference>
<proteinExistence type="inferred from homology"/>
<dbReference type="PANTHER" id="PTHR43172:SF2">
    <property type="entry name" value="ADENYLOSUCCINATE LYASE C-TERMINAL DOMAIN-CONTAINING PROTEIN"/>
    <property type="match status" value="1"/>
</dbReference>
<dbReference type="RefSeq" id="WP_158032641.1">
    <property type="nucleotide sequence ID" value="NZ_ML708611.1"/>
</dbReference>
<keyword evidence="1" id="KW-0456">Lyase</keyword>
<accession>A0A5J5L1Y4</accession>
<sequence>MTDYGLLEPGTHRVASMCDDDALLRCLVEAEVAWVRAQAAVGLVPEEHARAVSAVVEPRIWERAFDPADIAARAEAGGNPVIPMLADLREAVRTIDPEAVRWIHRGLTSQDVMDTGMMLMARHCLRVIDAGLGAVADALAALAGAHRNTPAVARTLTQQALPSVFGLRCARWLTGILDARDELARQHPAVAVGGAAGTLAGTATVVEPLVDDGGFLSPGDPDGRIAQEVDRLNAAWAAELGLAPAPHVWHTARGPIQHLGSALAGTASAMGTIANDVLLLSRPEIGELREPTAPGRGVSSAMPQKQNPVLSVLLKRTALTAPQLAAQLFVAGSAYVDERPDGAWHAEWPAVRGLLRLVSSGVLHCQELVEGLQVFPEAMMRNLEAAGPGVVAERISAVLAPVVTTADPGISGKSAVQRAIGEGAGDTTSTVELLLGLTEGARLPDGRAVTRELVDGLCDPGSYTGLGDHLIDAALQRYDQD</sequence>
<evidence type="ECO:0000256" key="1">
    <source>
        <dbReference type="ARBA" id="ARBA00023239"/>
    </source>
</evidence>
<feature type="domain" description="Fumarate lyase N-terminal" evidence="3">
    <location>
        <begin position="250"/>
        <end position="314"/>
    </location>
</feature>
<dbReference type="InterPro" id="IPR008948">
    <property type="entry name" value="L-Aspartase-like"/>
</dbReference>
<evidence type="ECO:0000313" key="5">
    <source>
        <dbReference type="Proteomes" id="UP000325957"/>
    </source>
</evidence>
<dbReference type="InterPro" id="IPR022761">
    <property type="entry name" value="Fumarate_lyase_N"/>
</dbReference>
<dbReference type="GO" id="GO:0016853">
    <property type="term" value="F:isomerase activity"/>
    <property type="evidence" value="ECO:0007669"/>
    <property type="project" value="UniProtKB-KW"/>
</dbReference>
<dbReference type="Gene3D" id="1.20.200.10">
    <property type="entry name" value="Fumarase/aspartase (Central domain)"/>
    <property type="match status" value="1"/>
</dbReference>
<dbReference type="Pfam" id="PF00206">
    <property type="entry name" value="Lyase_1"/>
    <property type="match status" value="2"/>
</dbReference>
<dbReference type="Proteomes" id="UP000325957">
    <property type="component" value="Unassembled WGS sequence"/>
</dbReference>